<feature type="region of interest" description="Disordered" evidence="8">
    <location>
        <begin position="1"/>
        <end position="24"/>
    </location>
</feature>
<keyword evidence="5 7" id="KW-1133">Transmembrane helix</keyword>
<keyword evidence="7" id="KW-0333">Golgi apparatus</keyword>
<dbReference type="OrthoDB" id="5547497at2759"/>
<dbReference type="GO" id="GO:0030659">
    <property type="term" value="C:cytoplasmic vesicle membrane"/>
    <property type="evidence" value="ECO:0007669"/>
    <property type="project" value="UniProtKB-SubCell"/>
</dbReference>
<keyword evidence="6 7" id="KW-0472">Membrane</keyword>
<dbReference type="InterPro" id="IPR000620">
    <property type="entry name" value="EamA_dom"/>
</dbReference>
<evidence type="ECO:0000256" key="3">
    <source>
        <dbReference type="ARBA" id="ARBA00011182"/>
    </source>
</evidence>
<gene>
    <name evidence="10" type="ORF">FOQG_17581</name>
</gene>
<dbReference type="Proteomes" id="UP000030663">
    <property type="component" value="Unassembled WGS sequence"/>
</dbReference>
<feature type="compositionally biased region" description="Polar residues" evidence="8">
    <location>
        <begin position="10"/>
        <end position="19"/>
    </location>
</feature>
<name>X0B7K2_FUSOX</name>
<protein>
    <recommendedName>
        <fullName evidence="7">GDP-mannose transporter</fullName>
        <shortName evidence="7">GMT</shortName>
    </recommendedName>
</protein>
<dbReference type="Pfam" id="PF00892">
    <property type="entry name" value="EamA"/>
    <property type="match status" value="1"/>
</dbReference>
<feature type="transmembrane region" description="Helical" evidence="7">
    <location>
        <begin position="151"/>
        <end position="168"/>
    </location>
</feature>
<dbReference type="GO" id="GO:0000139">
    <property type="term" value="C:Golgi membrane"/>
    <property type="evidence" value="ECO:0007669"/>
    <property type="project" value="UniProtKB-SubCell"/>
</dbReference>
<keyword evidence="7" id="KW-0762">Sugar transport</keyword>
<comment type="function">
    <text evidence="1 7">Involved in the import of GDP-mannose from the cytoplasm into the Golgi lumen.</text>
</comment>
<evidence type="ECO:0000256" key="8">
    <source>
        <dbReference type="SAM" id="MobiDB-lite"/>
    </source>
</evidence>
<evidence type="ECO:0000256" key="5">
    <source>
        <dbReference type="ARBA" id="ARBA00022989"/>
    </source>
</evidence>
<evidence type="ECO:0000256" key="4">
    <source>
        <dbReference type="ARBA" id="ARBA00022692"/>
    </source>
</evidence>
<feature type="transmembrane region" description="Helical" evidence="7">
    <location>
        <begin position="268"/>
        <end position="287"/>
    </location>
</feature>
<comment type="subunit">
    <text evidence="3 7">Homooligomer.</text>
</comment>
<organism evidence="10 11">
    <name type="scientific">Fusarium oxysporum f. sp. raphani 54005</name>
    <dbReference type="NCBI Taxonomy" id="1089458"/>
    <lineage>
        <taxon>Eukaryota</taxon>
        <taxon>Fungi</taxon>
        <taxon>Dikarya</taxon>
        <taxon>Ascomycota</taxon>
        <taxon>Pezizomycotina</taxon>
        <taxon>Sordariomycetes</taxon>
        <taxon>Hypocreomycetidae</taxon>
        <taxon>Hypocreales</taxon>
        <taxon>Nectriaceae</taxon>
        <taxon>Fusarium</taxon>
        <taxon>Fusarium oxysporum species complex</taxon>
    </lineage>
</organism>
<feature type="transmembrane region" description="Helical" evidence="7">
    <location>
        <begin position="201"/>
        <end position="220"/>
    </location>
</feature>
<dbReference type="InterPro" id="IPR050186">
    <property type="entry name" value="TPT_transporter"/>
</dbReference>
<accession>X0B7K2</accession>
<reference evidence="10 11" key="1">
    <citation type="submission" date="2011-11" db="EMBL/GenBank/DDBJ databases">
        <title>The Genome Sequence of Fusarium oxysporum PHW815.</title>
        <authorList>
            <consortium name="The Broad Institute Genome Sequencing Platform"/>
            <person name="Ma L.-J."/>
            <person name="Gale L.R."/>
            <person name="Schwartz D.C."/>
            <person name="Zhou S."/>
            <person name="Corby-Kistler H."/>
            <person name="Young S.K."/>
            <person name="Zeng Q."/>
            <person name="Gargeya S."/>
            <person name="Fitzgerald M."/>
            <person name="Haas B."/>
            <person name="Abouelleil A."/>
            <person name="Alvarado L."/>
            <person name="Arachchi H.M."/>
            <person name="Berlin A."/>
            <person name="Brown A."/>
            <person name="Chapman S.B."/>
            <person name="Chen Z."/>
            <person name="Dunbar C."/>
            <person name="Freedman E."/>
            <person name="Gearin G."/>
            <person name="Goldberg J."/>
            <person name="Griggs A."/>
            <person name="Gujja S."/>
            <person name="Heiman D."/>
            <person name="Howarth C."/>
            <person name="Larson L."/>
            <person name="Lui A."/>
            <person name="MacDonald P.J.P."/>
            <person name="Montmayeur A."/>
            <person name="Murphy C."/>
            <person name="Neiman D."/>
            <person name="Pearson M."/>
            <person name="Priest M."/>
            <person name="Roberts A."/>
            <person name="Saif S."/>
            <person name="Shea T."/>
            <person name="Shenoy N."/>
            <person name="Sisk P."/>
            <person name="Stolte C."/>
            <person name="Sykes S."/>
            <person name="Wortman J."/>
            <person name="Nusbaum C."/>
            <person name="Birren B."/>
        </authorList>
    </citation>
    <scope>NUCLEOTIDE SEQUENCE [LARGE SCALE GENOMIC DNA]</scope>
    <source>
        <strain evidence="10 11">54005</strain>
    </source>
</reference>
<dbReference type="GO" id="GO:0005789">
    <property type="term" value="C:endoplasmic reticulum membrane"/>
    <property type="evidence" value="ECO:0007669"/>
    <property type="project" value="UniProtKB-SubCell"/>
</dbReference>
<evidence type="ECO:0000256" key="6">
    <source>
        <dbReference type="ARBA" id="ARBA00023136"/>
    </source>
</evidence>
<feature type="transmembrane region" description="Helical" evidence="7">
    <location>
        <begin position="358"/>
        <end position="376"/>
    </location>
</feature>
<evidence type="ECO:0000256" key="7">
    <source>
        <dbReference type="RuleBase" id="RU367097"/>
    </source>
</evidence>
<keyword evidence="7" id="KW-0813">Transport</keyword>
<feature type="transmembrane region" description="Helical" evidence="7">
    <location>
        <begin position="83"/>
        <end position="105"/>
    </location>
</feature>
<evidence type="ECO:0000256" key="2">
    <source>
        <dbReference type="ARBA" id="ARBA00010425"/>
    </source>
</evidence>
<keyword evidence="4 7" id="KW-0812">Transmembrane</keyword>
<feature type="transmembrane region" description="Helical" evidence="7">
    <location>
        <begin position="299"/>
        <end position="321"/>
    </location>
</feature>
<evidence type="ECO:0000313" key="11">
    <source>
        <dbReference type="Proteomes" id="UP000030663"/>
    </source>
</evidence>
<evidence type="ECO:0000256" key="1">
    <source>
        <dbReference type="ARBA" id="ARBA00003420"/>
    </source>
</evidence>
<proteinExistence type="inferred from homology"/>
<evidence type="ECO:0000259" key="9">
    <source>
        <dbReference type="Pfam" id="PF00892"/>
    </source>
</evidence>
<keyword evidence="7" id="KW-0968">Cytoplasmic vesicle</keyword>
<comment type="similarity">
    <text evidence="2 7">Belongs to the TPT transporter family. SLC35D subfamily.</text>
</comment>
<dbReference type="AlphaFoldDB" id="X0B7K2"/>
<feature type="transmembrane region" description="Helical" evidence="7">
    <location>
        <begin position="117"/>
        <end position="139"/>
    </location>
</feature>
<dbReference type="PANTHER" id="PTHR11132">
    <property type="entry name" value="SOLUTE CARRIER FAMILY 35"/>
    <property type="match status" value="1"/>
</dbReference>
<keyword evidence="7" id="KW-0256">Endoplasmic reticulum</keyword>
<dbReference type="EMBL" id="JH658579">
    <property type="protein sequence ID" value="EXK77726.1"/>
    <property type="molecule type" value="Genomic_DNA"/>
</dbReference>
<sequence length="385" mass="42778">MPQEVGNKASVDSESSTLASPRVAEETVVKYDDLEPADRQFTRSSSEFELGQLYYDAEGEALLPEEHEKPSPEPIKKKSPVKAIIWTVVNVVATVLIVFTNKAIFSDKALKFMQLTFAAFHFTITWLALFVLSCERFAFFTPQGASFRQTAPLSIAMALNVVFPNLSLAYSTVAFYQIARILVTPVVAAMDYVLYKVTLPVRARIALLPACIGVGMVSYYDSRPTNSAINSTSDLGAIYAFAGVFFSSLYTVWIASYRRRLNMTSMQLLFNQAPISAFMLLYFIPFVDTFPAWTEVSMNRWVFIALSSIFAVLINVSQFFIVAEMGPVTSTVVAHSKTCIIVAFDWLSSGRAVRDKCVIGLVMACLGITAYSIVMLREKSKARKQ</sequence>
<comment type="subcellular location">
    <subcellularLocation>
        <location evidence="7">Golgi apparatus membrane</location>
        <topology evidence="7">Multi-pass membrane protein</topology>
    </subcellularLocation>
    <subcellularLocation>
        <location evidence="7">Cytoplasmic vesicle membrane</location>
        <topology evidence="7">Multi-pass membrane protein</topology>
    </subcellularLocation>
    <subcellularLocation>
        <location evidence="7">Endoplasmic reticulum membrane</location>
        <topology evidence="7">Multi-pass membrane protein</topology>
    </subcellularLocation>
</comment>
<feature type="domain" description="EamA" evidence="9">
    <location>
        <begin position="235"/>
        <end position="369"/>
    </location>
</feature>
<feature type="transmembrane region" description="Helical" evidence="7">
    <location>
        <begin position="236"/>
        <end position="256"/>
    </location>
</feature>
<dbReference type="HOGENOM" id="CLU_048347_3_0_1"/>
<keyword evidence="11" id="KW-1185">Reference proteome</keyword>
<evidence type="ECO:0000313" key="10">
    <source>
        <dbReference type="EMBL" id="EXK77726.1"/>
    </source>
</evidence>